<dbReference type="PANTHER" id="PTHR10622:SF10">
    <property type="entry name" value="HET DOMAIN-CONTAINING PROTEIN"/>
    <property type="match status" value="1"/>
</dbReference>
<evidence type="ECO:0000313" key="4">
    <source>
        <dbReference type="Proteomes" id="UP000799291"/>
    </source>
</evidence>
<evidence type="ECO:0000259" key="2">
    <source>
        <dbReference type="Pfam" id="PF06985"/>
    </source>
</evidence>
<dbReference type="PANTHER" id="PTHR10622">
    <property type="entry name" value="HET DOMAIN-CONTAINING PROTEIN"/>
    <property type="match status" value="1"/>
</dbReference>
<feature type="domain" description="Heterokaryon incompatibility" evidence="2">
    <location>
        <begin position="23"/>
        <end position="146"/>
    </location>
</feature>
<dbReference type="InterPro" id="IPR010730">
    <property type="entry name" value="HET"/>
</dbReference>
<accession>A0A6G1IZB8</accession>
<protein>
    <submittedName>
        <fullName evidence="3">HET-domain-containing protein</fullName>
    </submittedName>
</protein>
<keyword evidence="4" id="KW-1185">Reference proteome</keyword>
<dbReference type="EMBL" id="MU005583">
    <property type="protein sequence ID" value="KAF2683616.1"/>
    <property type="molecule type" value="Genomic_DNA"/>
</dbReference>
<evidence type="ECO:0000313" key="3">
    <source>
        <dbReference type="EMBL" id="KAF2683616.1"/>
    </source>
</evidence>
<organism evidence="3 4">
    <name type="scientific">Lentithecium fluviatile CBS 122367</name>
    <dbReference type="NCBI Taxonomy" id="1168545"/>
    <lineage>
        <taxon>Eukaryota</taxon>
        <taxon>Fungi</taxon>
        <taxon>Dikarya</taxon>
        <taxon>Ascomycota</taxon>
        <taxon>Pezizomycotina</taxon>
        <taxon>Dothideomycetes</taxon>
        <taxon>Pleosporomycetidae</taxon>
        <taxon>Pleosporales</taxon>
        <taxon>Massarineae</taxon>
        <taxon>Lentitheciaceae</taxon>
        <taxon>Lentithecium</taxon>
    </lineage>
</organism>
<reference evidence="3" key="1">
    <citation type="journal article" date="2020" name="Stud. Mycol.">
        <title>101 Dothideomycetes genomes: a test case for predicting lifestyles and emergence of pathogens.</title>
        <authorList>
            <person name="Haridas S."/>
            <person name="Albert R."/>
            <person name="Binder M."/>
            <person name="Bloem J."/>
            <person name="Labutti K."/>
            <person name="Salamov A."/>
            <person name="Andreopoulos B."/>
            <person name="Baker S."/>
            <person name="Barry K."/>
            <person name="Bills G."/>
            <person name="Bluhm B."/>
            <person name="Cannon C."/>
            <person name="Castanera R."/>
            <person name="Culley D."/>
            <person name="Daum C."/>
            <person name="Ezra D."/>
            <person name="Gonzalez J."/>
            <person name="Henrissat B."/>
            <person name="Kuo A."/>
            <person name="Liang C."/>
            <person name="Lipzen A."/>
            <person name="Lutzoni F."/>
            <person name="Magnuson J."/>
            <person name="Mondo S."/>
            <person name="Nolan M."/>
            <person name="Ohm R."/>
            <person name="Pangilinan J."/>
            <person name="Park H.-J."/>
            <person name="Ramirez L."/>
            <person name="Alfaro M."/>
            <person name="Sun H."/>
            <person name="Tritt A."/>
            <person name="Yoshinaga Y."/>
            <person name="Zwiers L.-H."/>
            <person name="Turgeon B."/>
            <person name="Goodwin S."/>
            <person name="Spatafora J."/>
            <person name="Crous P."/>
            <person name="Grigoriev I."/>
        </authorList>
    </citation>
    <scope>NUCLEOTIDE SEQUENCE</scope>
    <source>
        <strain evidence="3">CBS 122367</strain>
    </source>
</reference>
<dbReference type="Proteomes" id="UP000799291">
    <property type="component" value="Unassembled WGS sequence"/>
</dbReference>
<name>A0A6G1IZB8_9PLEO</name>
<dbReference type="Pfam" id="PF06985">
    <property type="entry name" value="HET"/>
    <property type="match status" value="1"/>
</dbReference>
<proteinExistence type="predicted"/>
<gene>
    <name evidence="3" type="ORF">K458DRAFT_389532</name>
</gene>
<evidence type="ECO:0000256" key="1">
    <source>
        <dbReference type="SAM" id="MobiDB-lite"/>
    </source>
</evidence>
<feature type="region of interest" description="Disordered" evidence="1">
    <location>
        <begin position="542"/>
        <end position="592"/>
    </location>
</feature>
<dbReference type="AlphaFoldDB" id="A0A6G1IZB8"/>
<dbReference type="OrthoDB" id="20872at2759"/>
<sequence length="592" mass="68357">MRLLDARTFQFKEVSDPRKITKYAVLSHTWADNEVVYSDLVSSLQNVHQRPEFAKIKFTAQQALADGFDYIWIDTTCIDKSSSADLSESINSMFKIYKNAQVCYIYLTDVMEPPPEGWTDDGADDNDWTKAFVNARWFTRGWTLQELIAPRNCVFYTSDWRRIGTKRGMCHTLARHTGISSPILLGADFSRTLVAERMNWASKRTTTREEDLAYCLLGLFDINLPLLYGEGERAFLRLQHEIIKKTNDRSIFLWSALEESHTTFRSLFARSPAEFASFSDYTLFTNYGRFEVTQKGLEIDLHLVQVPSDDREFYAVLVDAGEGFHCARLRQISPTEYARVDADEIFRILNPHYVRFATRQVRPETKWITVPNTFDGYDRDAYMDFRLGGFQVEYHPIELQIQSVEPRDAWNEETQTLMLDLSQNLKPFEEGRLNIVFREVSHPDKTYKLDLIDKMRTPTSLSTWGPSPANEKLGYIVRMKQHFVGDKMINVVKIDYQIFLDNGWQISPDKNPLPGRYTWYRTITDEEHAEFAAVLDRERKDENRWSESRVIEEVPPSPMVSAAQKASPTATVVEEEALSSVDGDVETAQSLG</sequence>
<feature type="compositionally biased region" description="Basic and acidic residues" evidence="1">
    <location>
        <begin position="542"/>
        <end position="552"/>
    </location>
</feature>